<comment type="caution">
    <text evidence="1">The sequence shown here is derived from an EMBL/GenBank/DDBJ whole genome shotgun (WGS) entry which is preliminary data.</text>
</comment>
<accession>A0AAU9KYA6</accession>
<dbReference type="AlphaFoldDB" id="A0AAU9KYA6"/>
<dbReference type="CDD" id="cd09272">
    <property type="entry name" value="RNase_HI_RT_Ty1"/>
    <property type="match status" value="1"/>
</dbReference>
<keyword evidence="3" id="KW-1185">Reference proteome</keyword>
<reference evidence="1 3" key="1">
    <citation type="submission" date="2021-11" db="EMBL/GenBank/DDBJ databases">
        <authorList>
            <person name="Islam A."/>
            <person name="Islam S."/>
            <person name="Flora M.S."/>
            <person name="Rahman M."/>
            <person name="Ziaur R.M."/>
            <person name="Epstein J.H."/>
            <person name="Hassan M."/>
            <person name="Klassen M."/>
            <person name="Woodard K."/>
            <person name="Webb A."/>
            <person name="Webby R.J."/>
            <person name="El Zowalaty M.E."/>
        </authorList>
    </citation>
    <scope>NUCLEOTIDE SEQUENCE</scope>
    <source>
        <strain evidence="2">Pbs1</strain>
        <strain evidence="1">Pbs3</strain>
    </source>
</reference>
<proteinExistence type="predicted"/>
<dbReference type="PANTHER" id="PTHR11439:SF440">
    <property type="entry name" value="INTEGRASE CATALYTIC DOMAIN-CONTAINING PROTEIN"/>
    <property type="match status" value="1"/>
</dbReference>
<organism evidence="1 4">
    <name type="scientific">Peronospora belbahrii</name>
    <dbReference type="NCBI Taxonomy" id="622444"/>
    <lineage>
        <taxon>Eukaryota</taxon>
        <taxon>Sar</taxon>
        <taxon>Stramenopiles</taxon>
        <taxon>Oomycota</taxon>
        <taxon>Peronosporomycetes</taxon>
        <taxon>Peronosporales</taxon>
        <taxon>Peronosporaceae</taxon>
        <taxon>Peronospora</taxon>
    </lineage>
</organism>
<dbReference type="PANTHER" id="PTHR11439">
    <property type="entry name" value="GAG-POL-RELATED RETROTRANSPOSON"/>
    <property type="match status" value="1"/>
</dbReference>
<evidence type="ECO:0000313" key="1">
    <source>
        <dbReference type="EMBL" id="CAH0478328.1"/>
    </source>
</evidence>
<evidence type="ECO:0000313" key="3">
    <source>
        <dbReference type="Proteomes" id="UP001158986"/>
    </source>
</evidence>
<dbReference type="EMBL" id="CAKKTJ010000228">
    <property type="protein sequence ID" value="CAH0478328.1"/>
    <property type="molecule type" value="Genomic_DNA"/>
</dbReference>
<protein>
    <submittedName>
        <fullName evidence="1">Uncharacterized protein</fullName>
    </submittedName>
</protein>
<dbReference type="EMBL" id="CAKLCB010000363">
    <property type="protein sequence ID" value="CAH0520549.1"/>
    <property type="molecule type" value="Genomic_DNA"/>
</dbReference>
<evidence type="ECO:0000313" key="4">
    <source>
        <dbReference type="Proteomes" id="UP001160483"/>
    </source>
</evidence>
<dbReference type="Proteomes" id="UP001158986">
    <property type="component" value="Unassembled WGS sequence"/>
</dbReference>
<gene>
    <name evidence="2" type="ORF">PBS001_LOCUS7025</name>
    <name evidence="1" type="ORF">PBS003_LOCUS5029</name>
</gene>
<name>A0AAU9KYA6_9STRA</name>
<evidence type="ECO:0000313" key="2">
    <source>
        <dbReference type="EMBL" id="CAH0520549.1"/>
    </source>
</evidence>
<sequence>MHERKDAIKDDDVLVEAYSDADYAADKTDRRSVSGGVMMAAGMVVGWMCKKQECVVLSTMEVEFVAASQTAAEMMGIIELLRRLTYRFSLV</sequence>
<dbReference type="Proteomes" id="UP001160483">
    <property type="component" value="Unassembled WGS sequence"/>
</dbReference>